<comment type="similarity">
    <text evidence="1 8 9">Belongs to the universal ribosomal protein uS8 family.</text>
</comment>
<dbReference type="GO" id="GO:0005737">
    <property type="term" value="C:cytoplasm"/>
    <property type="evidence" value="ECO:0007669"/>
    <property type="project" value="UniProtKB-ARBA"/>
</dbReference>
<keyword evidence="3 8" id="KW-0694">RNA-binding</keyword>
<sequence>MAVTDPIADMLTRIRNANVVYREHVDVPDSKIKRALAQILKQEGFIRDYELVEDGKHGMIRLHLKYGPNRERVISGLKRISRPGLRVYAGHDELPRVLGGLGIAVLSTSRGVMTEKQAREIHVGGEVLCYVW</sequence>
<dbReference type="GO" id="GO:0003735">
    <property type="term" value="F:structural constituent of ribosome"/>
    <property type="evidence" value="ECO:0007669"/>
    <property type="project" value="InterPro"/>
</dbReference>
<dbReference type="EMBL" id="PXYX01000006">
    <property type="protein sequence ID" value="PSR28446.1"/>
    <property type="molecule type" value="Genomic_DNA"/>
</dbReference>
<dbReference type="HAMAP" id="MF_01302_B">
    <property type="entry name" value="Ribosomal_uS8_B"/>
    <property type="match status" value="1"/>
</dbReference>
<accession>A0A1R0IL19</accession>
<keyword evidence="2 8" id="KW-0699">rRNA-binding</keyword>
<gene>
    <name evidence="8" type="primary">rpsH</name>
    <name evidence="10" type="ORF">C7B47_04570</name>
</gene>
<keyword evidence="5 8" id="KW-0687">Ribonucleoprotein</keyword>
<dbReference type="SUPFAM" id="SSF56047">
    <property type="entry name" value="Ribosomal protein S8"/>
    <property type="match status" value="1"/>
</dbReference>
<evidence type="ECO:0000256" key="2">
    <source>
        <dbReference type="ARBA" id="ARBA00022730"/>
    </source>
</evidence>
<proteinExistence type="inferred from homology"/>
<protein>
    <recommendedName>
        <fullName evidence="6 8">Small ribosomal subunit protein uS8</fullName>
    </recommendedName>
</protein>
<evidence type="ECO:0000256" key="7">
    <source>
        <dbReference type="ARBA" id="ARBA00046740"/>
    </source>
</evidence>
<dbReference type="InterPro" id="IPR035987">
    <property type="entry name" value="Ribosomal_uS8_sf"/>
</dbReference>
<dbReference type="Proteomes" id="UP000242705">
    <property type="component" value="Unassembled WGS sequence"/>
</dbReference>
<organism evidence="10 11">
    <name type="scientific">Sulfobacillus thermosulfidooxidans</name>
    <dbReference type="NCBI Taxonomy" id="28034"/>
    <lineage>
        <taxon>Bacteria</taxon>
        <taxon>Bacillati</taxon>
        <taxon>Bacillota</taxon>
        <taxon>Clostridia</taxon>
        <taxon>Eubacteriales</taxon>
        <taxon>Clostridiales Family XVII. Incertae Sedis</taxon>
        <taxon>Sulfobacillus</taxon>
    </lineage>
</organism>
<dbReference type="GO" id="GO:0005840">
    <property type="term" value="C:ribosome"/>
    <property type="evidence" value="ECO:0007669"/>
    <property type="project" value="UniProtKB-KW"/>
</dbReference>
<dbReference type="AlphaFoldDB" id="A0A1R0IL19"/>
<dbReference type="FunFam" id="3.30.1490.10:FF:000001">
    <property type="entry name" value="30S ribosomal protein S8"/>
    <property type="match status" value="1"/>
</dbReference>
<dbReference type="NCBIfam" id="NF001109">
    <property type="entry name" value="PRK00136.1"/>
    <property type="match status" value="1"/>
</dbReference>
<dbReference type="Gene3D" id="3.30.1370.30">
    <property type="match status" value="1"/>
</dbReference>
<dbReference type="PROSITE" id="PS00053">
    <property type="entry name" value="RIBOSOMAL_S8"/>
    <property type="match status" value="1"/>
</dbReference>
<evidence type="ECO:0000256" key="1">
    <source>
        <dbReference type="ARBA" id="ARBA00006471"/>
    </source>
</evidence>
<dbReference type="PANTHER" id="PTHR11758">
    <property type="entry name" value="40S RIBOSOMAL PROTEIN S15A"/>
    <property type="match status" value="1"/>
</dbReference>
<comment type="subunit">
    <text evidence="7 8">Part of the 30S ribosomal subunit. Contacts proteins S5 and S12.</text>
</comment>
<comment type="caution">
    <text evidence="10">The sequence shown here is derived from an EMBL/GenBank/DDBJ whole genome shotgun (WGS) entry which is preliminary data.</text>
</comment>
<comment type="function">
    <text evidence="8">One of the primary rRNA binding proteins, it binds directly to 16S rRNA central domain where it helps coordinate assembly of the platform of the 30S subunit.</text>
</comment>
<dbReference type="GO" id="GO:0006412">
    <property type="term" value="P:translation"/>
    <property type="evidence" value="ECO:0007669"/>
    <property type="project" value="UniProtKB-UniRule"/>
</dbReference>
<dbReference type="GO" id="GO:0019843">
    <property type="term" value="F:rRNA binding"/>
    <property type="evidence" value="ECO:0007669"/>
    <property type="project" value="UniProtKB-UniRule"/>
</dbReference>
<evidence type="ECO:0000256" key="4">
    <source>
        <dbReference type="ARBA" id="ARBA00022980"/>
    </source>
</evidence>
<dbReference type="Pfam" id="PF00410">
    <property type="entry name" value="Ribosomal_S8"/>
    <property type="match status" value="1"/>
</dbReference>
<reference evidence="10 11" key="1">
    <citation type="journal article" date="2014" name="BMC Genomics">
        <title>Comparison of environmental and isolate Sulfobacillus genomes reveals diverse carbon, sulfur, nitrogen, and hydrogen metabolisms.</title>
        <authorList>
            <person name="Justice N.B."/>
            <person name="Norman A."/>
            <person name="Brown C.T."/>
            <person name="Singh A."/>
            <person name="Thomas B.C."/>
            <person name="Banfield J.F."/>
        </authorList>
    </citation>
    <scope>NUCLEOTIDE SEQUENCE [LARGE SCALE GENOMIC DNA]</scope>
    <source>
        <strain evidence="10">AMDSBA5</strain>
    </source>
</reference>
<dbReference type="InterPro" id="IPR000630">
    <property type="entry name" value="Ribosomal_uS8"/>
</dbReference>
<dbReference type="FunFam" id="3.30.1370.30:FF:000002">
    <property type="entry name" value="30S ribosomal protein S8"/>
    <property type="match status" value="1"/>
</dbReference>
<dbReference type="RefSeq" id="WP_026040840.1">
    <property type="nucleotide sequence ID" value="NZ_LGRO01000002.1"/>
</dbReference>
<evidence type="ECO:0000256" key="3">
    <source>
        <dbReference type="ARBA" id="ARBA00022884"/>
    </source>
</evidence>
<evidence type="ECO:0000313" key="11">
    <source>
        <dbReference type="Proteomes" id="UP000242705"/>
    </source>
</evidence>
<evidence type="ECO:0000256" key="5">
    <source>
        <dbReference type="ARBA" id="ARBA00023274"/>
    </source>
</evidence>
<name>A0A1R0IL19_SULTH</name>
<dbReference type="OrthoDB" id="9802617at2"/>
<evidence type="ECO:0000256" key="9">
    <source>
        <dbReference type="RuleBase" id="RU003660"/>
    </source>
</evidence>
<dbReference type="Gene3D" id="3.30.1490.10">
    <property type="match status" value="1"/>
</dbReference>
<keyword evidence="4 8" id="KW-0689">Ribosomal protein</keyword>
<dbReference type="GO" id="GO:1990904">
    <property type="term" value="C:ribonucleoprotein complex"/>
    <property type="evidence" value="ECO:0007669"/>
    <property type="project" value="UniProtKB-KW"/>
</dbReference>
<evidence type="ECO:0000313" key="10">
    <source>
        <dbReference type="EMBL" id="PSR28446.1"/>
    </source>
</evidence>
<dbReference type="InterPro" id="IPR047863">
    <property type="entry name" value="Ribosomal_uS8_CS"/>
</dbReference>
<evidence type="ECO:0000256" key="8">
    <source>
        <dbReference type="HAMAP-Rule" id="MF_01302"/>
    </source>
</evidence>
<evidence type="ECO:0000256" key="6">
    <source>
        <dbReference type="ARBA" id="ARBA00035258"/>
    </source>
</evidence>